<dbReference type="GO" id="GO:0012505">
    <property type="term" value="C:endomembrane system"/>
    <property type="evidence" value="ECO:0007669"/>
    <property type="project" value="UniProtKB-SubCell"/>
</dbReference>
<organism evidence="9 10">
    <name type="scientific">Pseudomonas putida</name>
    <name type="common">Arthrobacter siderocapsulatus</name>
    <dbReference type="NCBI Taxonomy" id="303"/>
    <lineage>
        <taxon>Bacteria</taxon>
        <taxon>Pseudomonadati</taxon>
        <taxon>Pseudomonadota</taxon>
        <taxon>Gammaproteobacteria</taxon>
        <taxon>Pseudomonadales</taxon>
        <taxon>Pseudomonadaceae</taxon>
        <taxon>Pseudomonas</taxon>
    </lineage>
</organism>
<evidence type="ECO:0000256" key="1">
    <source>
        <dbReference type="ARBA" id="ARBA00004127"/>
    </source>
</evidence>
<dbReference type="PANTHER" id="PTHR21624:SF1">
    <property type="entry name" value="ALKYLGLYCEROL MONOOXYGENASE"/>
    <property type="match status" value="1"/>
</dbReference>
<dbReference type="PANTHER" id="PTHR21624">
    <property type="entry name" value="STEROL DESATURASE-RELATED PROTEIN"/>
    <property type="match status" value="1"/>
</dbReference>
<name>A0A0P7C3D1_PSEPU</name>
<dbReference type="GO" id="GO:0050479">
    <property type="term" value="F:glyceryl-ether monooxygenase activity"/>
    <property type="evidence" value="ECO:0007669"/>
    <property type="project" value="TreeGrafter"/>
</dbReference>
<sequence length="431" mass="48912">MDLILLAVPFFFVLIAVELLADRVRGQRNFTLADSINSLSTGALSTSTGLLTKGVGLVTYALAFEHMALLRLPPQAWWVWLLAFVLYDFCYYWLHRLGHERNVLWAAHSVHHQSEEYNLTTALRQTSSGFIFSWLFYLPLALLGVPPLVFITVASLNLLYQFWVHTRHIPKLGWLEWVLITPSNHRVHHAQNPAYLDRNYGGVFILWDRLFGTFKEEDPAEPVVFGVTTPLASWNPLWANLQFYAQLWHDARRTDSLWDKLRIWFMPTGWRPADVAARYPQAKQDLALFRKFEVALGRAQQAYVAAQFVGYVALGSYLMEVAERVPIAALVLGWAQMAFGLFVLGALLENRPWAIRLELVRLLANAPALYLAGALGLAVVVPPTWLFLVAYSLLSLWGLGFARRLALRAQRAEAPAQPQQAAQRQQATEHP</sequence>
<reference evidence="9 10" key="1">
    <citation type="submission" date="2015-10" db="EMBL/GenBank/DDBJ databases">
        <title>Pseudomonas putida clinical strains.</title>
        <authorList>
            <person name="Molina L."/>
            <person name="Udaondo Z."/>
        </authorList>
    </citation>
    <scope>NUCLEOTIDE SEQUENCE [LARGE SCALE GENOMIC DNA]</scope>
    <source>
        <strain evidence="9 10">HB13667</strain>
    </source>
</reference>
<dbReference type="EMBL" id="LKKS01000121">
    <property type="protein sequence ID" value="KPM60434.1"/>
    <property type="molecule type" value="Genomic_DNA"/>
</dbReference>
<evidence type="ECO:0000256" key="2">
    <source>
        <dbReference type="ARBA" id="ARBA00022692"/>
    </source>
</evidence>
<dbReference type="InterPro" id="IPR006694">
    <property type="entry name" value="Fatty_acid_hydroxylase"/>
</dbReference>
<dbReference type="GO" id="GO:0005506">
    <property type="term" value="F:iron ion binding"/>
    <property type="evidence" value="ECO:0007669"/>
    <property type="project" value="InterPro"/>
</dbReference>
<dbReference type="Proteomes" id="UP000050437">
    <property type="component" value="Unassembled WGS sequence"/>
</dbReference>
<feature type="transmembrane region" description="Helical" evidence="7">
    <location>
        <begin position="385"/>
        <end position="402"/>
    </location>
</feature>
<feature type="domain" description="Fatty acid hydroxylase" evidence="8">
    <location>
        <begin position="80"/>
        <end position="213"/>
    </location>
</feature>
<evidence type="ECO:0000256" key="5">
    <source>
        <dbReference type="ARBA" id="ARBA00023098"/>
    </source>
</evidence>
<keyword evidence="4" id="KW-0560">Oxidoreductase</keyword>
<dbReference type="GO" id="GO:0008610">
    <property type="term" value="P:lipid biosynthetic process"/>
    <property type="evidence" value="ECO:0007669"/>
    <property type="project" value="InterPro"/>
</dbReference>
<evidence type="ECO:0000259" key="8">
    <source>
        <dbReference type="Pfam" id="PF04116"/>
    </source>
</evidence>
<dbReference type="GO" id="GO:0006643">
    <property type="term" value="P:membrane lipid metabolic process"/>
    <property type="evidence" value="ECO:0007669"/>
    <property type="project" value="TreeGrafter"/>
</dbReference>
<keyword evidence="5" id="KW-0443">Lipid metabolism</keyword>
<evidence type="ECO:0000256" key="7">
    <source>
        <dbReference type="SAM" id="Phobius"/>
    </source>
</evidence>
<keyword evidence="2 7" id="KW-0812">Transmembrane</keyword>
<evidence type="ECO:0000256" key="6">
    <source>
        <dbReference type="ARBA" id="ARBA00023136"/>
    </source>
</evidence>
<feature type="transmembrane region" description="Helical" evidence="7">
    <location>
        <begin position="76"/>
        <end position="94"/>
    </location>
</feature>
<keyword evidence="6 7" id="KW-0472">Membrane</keyword>
<accession>A0A0P7C3D1</accession>
<comment type="subcellular location">
    <subcellularLocation>
        <location evidence="1">Endomembrane system</location>
        <topology evidence="1">Multi-pass membrane protein</topology>
    </subcellularLocation>
</comment>
<dbReference type="GO" id="GO:0016020">
    <property type="term" value="C:membrane"/>
    <property type="evidence" value="ECO:0007669"/>
    <property type="project" value="GOC"/>
</dbReference>
<feature type="transmembrane region" description="Helical" evidence="7">
    <location>
        <begin position="134"/>
        <end position="160"/>
    </location>
</feature>
<evidence type="ECO:0000313" key="10">
    <source>
        <dbReference type="Proteomes" id="UP000050437"/>
    </source>
</evidence>
<dbReference type="AlphaFoldDB" id="A0A0P7C3D1"/>
<evidence type="ECO:0000313" key="9">
    <source>
        <dbReference type="EMBL" id="KPM60434.1"/>
    </source>
</evidence>
<protein>
    <recommendedName>
        <fullName evidence="8">Fatty acid hydroxylase domain-containing protein</fullName>
    </recommendedName>
</protein>
<evidence type="ECO:0000256" key="3">
    <source>
        <dbReference type="ARBA" id="ARBA00022989"/>
    </source>
</evidence>
<dbReference type="InterPro" id="IPR051689">
    <property type="entry name" value="Sterol_desaturase/TMEM195"/>
</dbReference>
<keyword evidence="3 7" id="KW-1133">Transmembrane helix</keyword>
<dbReference type="Pfam" id="PF04116">
    <property type="entry name" value="FA_hydroxylase"/>
    <property type="match status" value="1"/>
</dbReference>
<proteinExistence type="predicted"/>
<comment type="caution">
    <text evidence="9">The sequence shown here is derived from an EMBL/GenBank/DDBJ whole genome shotgun (WGS) entry which is preliminary data.</text>
</comment>
<feature type="transmembrane region" description="Helical" evidence="7">
    <location>
        <begin position="359"/>
        <end position="379"/>
    </location>
</feature>
<feature type="transmembrane region" description="Helical" evidence="7">
    <location>
        <begin position="45"/>
        <end position="64"/>
    </location>
</feature>
<evidence type="ECO:0000256" key="4">
    <source>
        <dbReference type="ARBA" id="ARBA00023002"/>
    </source>
</evidence>
<gene>
    <name evidence="9" type="ORF">HB13667_22655</name>
</gene>
<feature type="transmembrane region" description="Helical" evidence="7">
    <location>
        <begin position="325"/>
        <end position="347"/>
    </location>
</feature>